<evidence type="ECO:0000313" key="1">
    <source>
        <dbReference type="EMBL" id="KAI8018136.1"/>
    </source>
</evidence>
<comment type="caution">
    <text evidence="1">The sequence shown here is derived from an EMBL/GenBank/DDBJ whole genome shotgun (WGS) entry which is preliminary data.</text>
</comment>
<proteinExistence type="predicted"/>
<reference evidence="1 2" key="1">
    <citation type="journal article" date="2022" name="Plant J.">
        <title>Chromosome-level genome of Camellia lanceoleosa provides a valuable resource for understanding genome evolution and self-incompatibility.</title>
        <authorList>
            <person name="Gong W."/>
            <person name="Xiao S."/>
            <person name="Wang L."/>
            <person name="Liao Z."/>
            <person name="Chang Y."/>
            <person name="Mo W."/>
            <person name="Hu G."/>
            <person name="Li W."/>
            <person name="Zhao G."/>
            <person name="Zhu H."/>
            <person name="Hu X."/>
            <person name="Ji K."/>
            <person name="Xiang X."/>
            <person name="Song Q."/>
            <person name="Yuan D."/>
            <person name="Jin S."/>
            <person name="Zhang L."/>
        </authorList>
    </citation>
    <scope>NUCLEOTIDE SEQUENCE [LARGE SCALE GENOMIC DNA]</scope>
    <source>
        <strain evidence="1">SQ_2022a</strain>
    </source>
</reference>
<gene>
    <name evidence="1" type="ORF">LOK49_LG04G01788</name>
</gene>
<keyword evidence="2" id="KW-1185">Reference proteome</keyword>
<accession>A0ACC0HY68</accession>
<organism evidence="1 2">
    <name type="scientific">Camellia lanceoleosa</name>
    <dbReference type="NCBI Taxonomy" id="1840588"/>
    <lineage>
        <taxon>Eukaryota</taxon>
        <taxon>Viridiplantae</taxon>
        <taxon>Streptophyta</taxon>
        <taxon>Embryophyta</taxon>
        <taxon>Tracheophyta</taxon>
        <taxon>Spermatophyta</taxon>
        <taxon>Magnoliopsida</taxon>
        <taxon>eudicotyledons</taxon>
        <taxon>Gunneridae</taxon>
        <taxon>Pentapetalae</taxon>
        <taxon>asterids</taxon>
        <taxon>Ericales</taxon>
        <taxon>Theaceae</taxon>
        <taxon>Camellia</taxon>
    </lineage>
</organism>
<protein>
    <submittedName>
        <fullName evidence="1">Receptor-like protein kinase</fullName>
    </submittedName>
</protein>
<name>A0ACC0HY68_9ERIC</name>
<evidence type="ECO:0000313" key="2">
    <source>
        <dbReference type="Proteomes" id="UP001060215"/>
    </source>
</evidence>
<dbReference type="EMBL" id="CM045759">
    <property type="protein sequence ID" value="KAI8018136.1"/>
    <property type="molecule type" value="Genomic_DNA"/>
</dbReference>
<sequence>MTSVYAAPEYINGLLTDKSNVYSFGVVLLEVVSAREEALYLPPLENRPQLQQSQLEKGGYIDPFLIRTKKMGTASLRIFVEIMESCLQFNWRERPSMGDVVEKLEYALQLQEEFTESAK</sequence>
<dbReference type="Proteomes" id="UP001060215">
    <property type="component" value="Chromosome 2"/>
</dbReference>